<feature type="domain" description="CRISPR-associated protein Cas6 C-terminal" evidence="1">
    <location>
        <begin position="184"/>
        <end position="305"/>
    </location>
</feature>
<dbReference type="AlphaFoldDB" id="A0A2Z6I9C5"/>
<sequence length="309" mass="34377">MTDIPLTWPLARYKFVFAVTSPIELPDYAGSAFRGAFGRALRKTACMTRMSDCSTCPLRSTCAYTSVFETPAPAEHALQSFSKVPNPYVIEAPLGGRKHLDVGDRLEFSVVLFGDALQKLALIVYAMQRAFSYEVCRGKASLQCVYLETEAGDEPIYEPGAESIKPHAQQLTLTAPRGEADKTLRFVTPLRLQNNGKIYGAKDIEPLPFLTALVRRIGLLAEFHGDKPNLNYHALREAALAVESSHALSWQNWKRYSSRQQKSMYLGGLVGTWTLSRVPEALQIFLELGSYLHVGKNATFGLGRYEILH</sequence>
<dbReference type="EMBL" id="AP018786">
    <property type="protein sequence ID" value="BBF23045.1"/>
    <property type="molecule type" value="Genomic_DNA"/>
</dbReference>
<dbReference type="OrthoDB" id="9787241at2"/>
<evidence type="ECO:0000313" key="2">
    <source>
        <dbReference type="EMBL" id="BBF23045.1"/>
    </source>
</evidence>
<dbReference type="Pfam" id="PF10040">
    <property type="entry name" value="CRISPR_Cas6"/>
    <property type="match status" value="1"/>
</dbReference>
<dbReference type="InterPro" id="IPR019267">
    <property type="entry name" value="CRISPR-assoc_Cas6_C"/>
</dbReference>
<proteinExistence type="predicted"/>
<dbReference type="Gene3D" id="3.30.70.1900">
    <property type="match status" value="1"/>
</dbReference>
<accession>A0A2Z6I9C5</accession>
<keyword evidence="3" id="KW-1185">Reference proteome</keyword>
<protein>
    <submittedName>
        <fullName evidence="2">CRISPR-associated protein Cas6</fullName>
    </submittedName>
</protein>
<dbReference type="KEGG" id="sutt:SUTMEG_09360"/>
<reference evidence="2 3" key="1">
    <citation type="journal article" date="2018" name="Int. J. Syst. Evol. Microbiol.">
        <title>Mesosutterella multiformis gen. nov., sp. nov., a member of the family Sutterellaceae and Sutterella megalosphaeroides sp. nov., isolated from human faeces.</title>
        <authorList>
            <person name="Sakamoto M."/>
            <person name="Ikeyama N."/>
            <person name="Kunihiro T."/>
            <person name="Iino T."/>
            <person name="Yuki M."/>
            <person name="Ohkuma M."/>
        </authorList>
    </citation>
    <scope>NUCLEOTIDE SEQUENCE [LARGE SCALE GENOMIC DNA]</scope>
    <source>
        <strain evidence="2 3">6FBBBH3</strain>
    </source>
</reference>
<evidence type="ECO:0000259" key="1">
    <source>
        <dbReference type="Pfam" id="PF10040"/>
    </source>
</evidence>
<dbReference type="Proteomes" id="UP000271003">
    <property type="component" value="Chromosome"/>
</dbReference>
<gene>
    <name evidence="2" type="primary">cas6</name>
    <name evidence="2" type="ORF">SUTMEG_09360</name>
</gene>
<evidence type="ECO:0000313" key="3">
    <source>
        <dbReference type="Proteomes" id="UP000271003"/>
    </source>
</evidence>
<organism evidence="2 3">
    <name type="scientific">Sutterella megalosphaeroides</name>
    <dbReference type="NCBI Taxonomy" id="2494234"/>
    <lineage>
        <taxon>Bacteria</taxon>
        <taxon>Pseudomonadati</taxon>
        <taxon>Pseudomonadota</taxon>
        <taxon>Betaproteobacteria</taxon>
        <taxon>Burkholderiales</taxon>
        <taxon>Sutterellaceae</taxon>
        <taxon>Sutterella</taxon>
    </lineage>
</organism>
<name>A0A2Z6I9C5_9BURK</name>